<dbReference type="Proteomes" id="UP001234989">
    <property type="component" value="Chromosome 9"/>
</dbReference>
<name>A0AAF0ZPC7_SOLVR</name>
<feature type="domain" description="DUF7081" evidence="2">
    <location>
        <begin position="25"/>
        <end position="81"/>
    </location>
</feature>
<sequence>MHMLYIMGVLLESMKLGFNFIQFLSTFRDRYMYLPKHFKAPKSGKRNAFRSKISVKNYIQSEYPDIDINQFFASFSWIIPSKQSPSTKDIDFDSDMKERTTSSGIELQSLLATNLFSAMLCDICWIFVETVVVSFAVKLPVRTMMGKVTLNVKQQ</sequence>
<protein>
    <recommendedName>
        <fullName evidence="2">DUF7081 domain-containing protein</fullName>
    </recommendedName>
</protein>
<dbReference type="InterPro" id="IPR055508">
    <property type="entry name" value="DUF7081"/>
</dbReference>
<organism evidence="3 4">
    <name type="scientific">Solanum verrucosum</name>
    <dbReference type="NCBI Taxonomy" id="315347"/>
    <lineage>
        <taxon>Eukaryota</taxon>
        <taxon>Viridiplantae</taxon>
        <taxon>Streptophyta</taxon>
        <taxon>Embryophyta</taxon>
        <taxon>Tracheophyta</taxon>
        <taxon>Spermatophyta</taxon>
        <taxon>Magnoliopsida</taxon>
        <taxon>eudicotyledons</taxon>
        <taxon>Gunneridae</taxon>
        <taxon>Pentapetalae</taxon>
        <taxon>asterids</taxon>
        <taxon>lamiids</taxon>
        <taxon>Solanales</taxon>
        <taxon>Solanaceae</taxon>
        <taxon>Solanoideae</taxon>
        <taxon>Solaneae</taxon>
        <taxon>Solanum</taxon>
    </lineage>
</organism>
<dbReference type="Pfam" id="PF23299">
    <property type="entry name" value="DUF7081"/>
    <property type="match status" value="1"/>
</dbReference>
<proteinExistence type="predicted"/>
<feature type="transmembrane region" description="Helical" evidence="1">
    <location>
        <begin position="115"/>
        <end position="137"/>
    </location>
</feature>
<evidence type="ECO:0000313" key="4">
    <source>
        <dbReference type="Proteomes" id="UP001234989"/>
    </source>
</evidence>
<keyword evidence="4" id="KW-1185">Reference proteome</keyword>
<reference evidence="3" key="1">
    <citation type="submission" date="2023-08" db="EMBL/GenBank/DDBJ databases">
        <title>A de novo genome assembly of Solanum verrucosum Schlechtendal, a Mexican diploid species geographically isolated from the other diploid A-genome species in potato relatives.</title>
        <authorList>
            <person name="Hosaka K."/>
        </authorList>
    </citation>
    <scope>NUCLEOTIDE SEQUENCE</scope>
    <source>
        <tissue evidence="3">Young leaves</tissue>
    </source>
</reference>
<gene>
    <name evidence="3" type="ORF">MTR67_040352</name>
</gene>
<evidence type="ECO:0000313" key="3">
    <source>
        <dbReference type="EMBL" id="WMV46967.1"/>
    </source>
</evidence>
<keyword evidence="1" id="KW-1133">Transmembrane helix</keyword>
<keyword evidence="1" id="KW-0812">Transmembrane</keyword>
<accession>A0AAF0ZPC7</accession>
<dbReference type="PANTHER" id="PTHR33345:SF2">
    <property type="entry name" value="OBERON-LIKE PHD FINGER DOMAIN-CONTAINING PROTEIN"/>
    <property type="match status" value="1"/>
</dbReference>
<dbReference type="EMBL" id="CP133620">
    <property type="protein sequence ID" value="WMV46967.1"/>
    <property type="molecule type" value="Genomic_DNA"/>
</dbReference>
<dbReference type="PANTHER" id="PTHR33345">
    <property type="entry name" value="ADAPTER PROTEIN, PUTATIVE-RELATED"/>
    <property type="match status" value="1"/>
</dbReference>
<evidence type="ECO:0000259" key="2">
    <source>
        <dbReference type="Pfam" id="PF23299"/>
    </source>
</evidence>
<dbReference type="AlphaFoldDB" id="A0AAF0ZPC7"/>
<keyword evidence="1" id="KW-0472">Membrane</keyword>
<evidence type="ECO:0000256" key="1">
    <source>
        <dbReference type="SAM" id="Phobius"/>
    </source>
</evidence>